<accession>A0AAW1RLC9</accession>
<evidence type="ECO:0000256" key="1">
    <source>
        <dbReference type="SAM" id="SignalP"/>
    </source>
</evidence>
<name>A0AAW1RLC9_9CHLO</name>
<dbReference type="EMBL" id="JALJOU010000031">
    <property type="protein sequence ID" value="KAK9834810.1"/>
    <property type="molecule type" value="Genomic_DNA"/>
</dbReference>
<protein>
    <submittedName>
        <fullName evidence="2">Uncharacterized protein</fullName>
    </submittedName>
</protein>
<keyword evidence="3" id="KW-1185">Reference proteome</keyword>
<reference evidence="2 3" key="1">
    <citation type="journal article" date="2024" name="Nat. Commun.">
        <title>Phylogenomics reveals the evolutionary origins of lichenization in chlorophyte algae.</title>
        <authorList>
            <person name="Puginier C."/>
            <person name="Libourel C."/>
            <person name="Otte J."/>
            <person name="Skaloud P."/>
            <person name="Haon M."/>
            <person name="Grisel S."/>
            <person name="Petersen M."/>
            <person name="Berrin J.G."/>
            <person name="Delaux P.M."/>
            <person name="Dal Grande F."/>
            <person name="Keller J."/>
        </authorList>
    </citation>
    <scope>NUCLEOTIDE SEQUENCE [LARGE SCALE GENOMIC DNA]</scope>
    <source>
        <strain evidence="2 3">SAG 245.80</strain>
    </source>
</reference>
<comment type="caution">
    <text evidence="2">The sequence shown here is derived from an EMBL/GenBank/DDBJ whole genome shotgun (WGS) entry which is preliminary data.</text>
</comment>
<feature type="signal peptide" evidence="1">
    <location>
        <begin position="1"/>
        <end position="22"/>
    </location>
</feature>
<evidence type="ECO:0000313" key="3">
    <source>
        <dbReference type="Proteomes" id="UP001445335"/>
    </source>
</evidence>
<sequence>MRCKHVSVLLSALCSLILLCQGSTAERASELFAEIPAGTELERMASLPTYVISAVEARWQRTRQVLATLHLQATRVVPLKPSARLVFDD</sequence>
<dbReference type="Proteomes" id="UP001445335">
    <property type="component" value="Unassembled WGS sequence"/>
</dbReference>
<dbReference type="AlphaFoldDB" id="A0AAW1RLC9"/>
<gene>
    <name evidence="2" type="ORF">WJX81_000568</name>
</gene>
<evidence type="ECO:0000313" key="2">
    <source>
        <dbReference type="EMBL" id="KAK9834810.1"/>
    </source>
</evidence>
<organism evidence="2 3">
    <name type="scientific">Elliptochloris bilobata</name>
    <dbReference type="NCBI Taxonomy" id="381761"/>
    <lineage>
        <taxon>Eukaryota</taxon>
        <taxon>Viridiplantae</taxon>
        <taxon>Chlorophyta</taxon>
        <taxon>core chlorophytes</taxon>
        <taxon>Trebouxiophyceae</taxon>
        <taxon>Trebouxiophyceae incertae sedis</taxon>
        <taxon>Elliptochloris clade</taxon>
        <taxon>Elliptochloris</taxon>
    </lineage>
</organism>
<feature type="chain" id="PRO_5043362832" evidence="1">
    <location>
        <begin position="23"/>
        <end position="89"/>
    </location>
</feature>
<keyword evidence="1" id="KW-0732">Signal</keyword>
<proteinExistence type="predicted"/>